<feature type="compositionally biased region" description="Basic and acidic residues" evidence="1">
    <location>
        <begin position="88"/>
        <end position="100"/>
    </location>
</feature>
<sequence>MTKKKKANHSQPKRHRYQRKHRLKNVWKIESSLETVNNRVRFYAKYYGVHHGIAARELEMLGYTIRDNGWHSMEQRDKQQQRRQQQKRLREEEKEPVSDWDGRFSFIAGYTSGGVPYGTEKDLDDS</sequence>
<dbReference type="RefSeq" id="WP_013172234.1">
    <property type="nucleotide sequence ID" value="NC_014219.1"/>
</dbReference>
<name>D6XSM4_BACIE</name>
<dbReference type="AlphaFoldDB" id="D6XSM4"/>
<dbReference type="Proteomes" id="UP000000271">
    <property type="component" value="Chromosome"/>
</dbReference>
<reference evidence="2" key="1">
    <citation type="submission" date="2009-10" db="EMBL/GenBank/DDBJ databases">
        <title>Complete sequence of Bacillus selenitireducens MLS10.</title>
        <authorList>
            <consortium name="US DOE Joint Genome Institute"/>
            <person name="Lucas S."/>
            <person name="Copeland A."/>
            <person name="Lapidus A."/>
            <person name="Glavina del Rio T."/>
            <person name="Dalin E."/>
            <person name="Tice H."/>
            <person name="Bruce D."/>
            <person name="Goodwin L."/>
            <person name="Pitluck S."/>
            <person name="Sims D."/>
            <person name="Brettin T."/>
            <person name="Detter J.C."/>
            <person name="Han C."/>
            <person name="Larimer F."/>
            <person name="Land M."/>
            <person name="Hauser L."/>
            <person name="Kyrpides N."/>
            <person name="Ovchinnikova G."/>
            <person name="Stolz J."/>
        </authorList>
    </citation>
    <scope>NUCLEOTIDE SEQUENCE [LARGE SCALE GENOMIC DNA]</scope>
    <source>
        <strain evidence="2">MLS10</strain>
    </source>
</reference>
<dbReference type="STRING" id="439292.Bsel_1298"/>
<organism evidence="2 3">
    <name type="scientific">Bacillus selenitireducens (strain ATCC 700615 / DSM 15326 / MLS10)</name>
    <dbReference type="NCBI Taxonomy" id="439292"/>
    <lineage>
        <taxon>Bacteria</taxon>
        <taxon>Bacillati</taxon>
        <taxon>Bacillota</taxon>
        <taxon>Bacilli</taxon>
        <taxon>Bacillales</taxon>
        <taxon>Bacillaceae</taxon>
        <taxon>Salisediminibacterium</taxon>
    </lineage>
</organism>
<dbReference type="HOGENOM" id="CLU_1977108_0_0_9"/>
<feature type="region of interest" description="Disordered" evidence="1">
    <location>
        <begin position="72"/>
        <end position="100"/>
    </location>
</feature>
<keyword evidence="3" id="KW-1185">Reference proteome</keyword>
<gene>
    <name evidence="2" type="ordered locus">Bsel_1298</name>
</gene>
<dbReference type="OrthoDB" id="367880at2"/>
<accession>D6XSM4</accession>
<evidence type="ECO:0000313" key="2">
    <source>
        <dbReference type="EMBL" id="ADH98810.1"/>
    </source>
</evidence>
<feature type="region of interest" description="Disordered" evidence="1">
    <location>
        <begin position="1"/>
        <end position="21"/>
    </location>
</feature>
<dbReference type="EMBL" id="CP001791">
    <property type="protein sequence ID" value="ADH98810.1"/>
    <property type="molecule type" value="Genomic_DNA"/>
</dbReference>
<proteinExistence type="predicted"/>
<evidence type="ECO:0000256" key="1">
    <source>
        <dbReference type="SAM" id="MobiDB-lite"/>
    </source>
</evidence>
<dbReference type="KEGG" id="bse:Bsel_1298"/>
<evidence type="ECO:0000313" key="3">
    <source>
        <dbReference type="Proteomes" id="UP000000271"/>
    </source>
</evidence>
<protein>
    <submittedName>
        <fullName evidence="2">Uncharacterized protein</fullName>
    </submittedName>
</protein>